<evidence type="ECO:0000313" key="1">
    <source>
        <dbReference type="EMBL" id="MFC7012367.1"/>
    </source>
</evidence>
<protein>
    <submittedName>
        <fullName evidence="1">Uncharacterized protein</fullName>
    </submittedName>
</protein>
<keyword evidence="2" id="KW-1185">Reference proteome</keyword>
<name>A0ABW2E0N7_9ACTN</name>
<organism evidence="1 2">
    <name type="scientific">Streptomyces viridiviolaceus</name>
    <dbReference type="NCBI Taxonomy" id="68282"/>
    <lineage>
        <taxon>Bacteria</taxon>
        <taxon>Bacillati</taxon>
        <taxon>Actinomycetota</taxon>
        <taxon>Actinomycetes</taxon>
        <taxon>Kitasatosporales</taxon>
        <taxon>Streptomycetaceae</taxon>
        <taxon>Streptomyces</taxon>
    </lineage>
</organism>
<dbReference type="Proteomes" id="UP001596409">
    <property type="component" value="Unassembled WGS sequence"/>
</dbReference>
<dbReference type="RefSeq" id="WP_189868408.1">
    <property type="nucleotide sequence ID" value="NZ_BMWA01000001.1"/>
</dbReference>
<comment type="caution">
    <text evidence="1">The sequence shown here is derived from an EMBL/GenBank/DDBJ whole genome shotgun (WGS) entry which is preliminary data.</text>
</comment>
<sequence length="99" mass="11339">MNTETDWAYRVFEPHGSEGWRPYGRDPERWQGAITAPDSPEGAKYAISRIIGDLMTEWEGIGLHHAMHVRVFLWHDEAGDMNEADFIVEVRPRSDIDAA</sequence>
<reference evidence="2" key="1">
    <citation type="journal article" date="2019" name="Int. J. Syst. Evol. Microbiol.">
        <title>The Global Catalogue of Microorganisms (GCM) 10K type strain sequencing project: providing services to taxonomists for standard genome sequencing and annotation.</title>
        <authorList>
            <consortium name="The Broad Institute Genomics Platform"/>
            <consortium name="The Broad Institute Genome Sequencing Center for Infectious Disease"/>
            <person name="Wu L."/>
            <person name="Ma J."/>
        </authorList>
    </citation>
    <scope>NUCLEOTIDE SEQUENCE [LARGE SCALE GENOMIC DNA]</scope>
    <source>
        <strain evidence="2">JCM 4855</strain>
    </source>
</reference>
<proteinExistence type="predicted"/>
<accession>A0ABW2E0N7</accession>
<gene>
    <name evidence="1" type="ORF">ACFQMH_11730</name>
</gene>
<evidence type="ECO:0000313" key="2">
    <source>
        <dbReference type="Proteomes" id="UP001596409"/>
    </source>
</evidence>
<dbReference type="EMBL" id="JBHSYM010000023">
    <property type="protein sequence ID" value="MFC7012367.1"/>
    <property type="molecule type" value="Genomic_DNA"/>
</dbReference>